<reference evidence="3" key="1">
    <citation type="journal article" date="2019" name="Int. J. Syst. Evol. Microbiol.">
        <title>The Global Catalogue of Microorganisms (GCM) 10K type strain sequencing project: providing services to taxonomists for standard genome sequencing and annotation.</title>
        <authorList>
            <consortium name="The Broad Institute Genomics Platform"/>
            <consortium name="The Broad Institute Genome Sequencing Center for Infectious Disease"/>
            <person name="Wu L."/>
            <person name="Ma J."/>
        </authorList>
    </citation>
    <scope>NUCLEOTIDE SEQUENCE [LARGE SCALE GENOMIC DNA]</scope>
    <source>
        <strain evidence="3">CGMCC 1.15297</strain>
    </source>
</reference>
<dbReference type="Proteomes" id="UP000603317">
    <property type="component" value="Unassembled WGS sequence"/>
</dbReference>
<evidence type="ECO:0000313" key="3">
    <source>
        <dbReference type="Proteomes" id="UP000603317"/>
    </source>
</evidence>
<dbReference type="SUPFAM" id="SSF53448">
    <property type="entry name" value="Nucleotide-diphospho-sugar transferases"/>
    <property type="match status" value="1"/>
</dbReference>
<protein>
    <recommendedName>
        <fullName evidence="1">Glycosyltransferase 2-like domain-containing protein</fullName>
    </recommendedName>
</protein>
<evidence type="ECO:0000313" key="2">
    <source>
        <dbReference type="EMBL" id="GGA09549.1"/>
    </source>
</evidence>
<gene>
    <name evidence="2" type="ORF">GCM10010923_19960</name>
</gene>
<name>A0ABQ1FEW2_9SPHN</name>
<dbReference type="RefSeq" id="WP_188642556.1">
    <property type="nucleotide sequence ID" value="NZ_BMID01000001.1"/>
</dbReference>
<dbReference type="PANTHER" id="PTHR43685">
    <property type="entry name" value="GLYCOSYLTRANSFERASE"/>
    <property type="match status" value="1"/>
</dbReference>
<keyword evidence="3" id="KW-1185">Reference proteome</keyword>
<sequence length="292" mass="33446">MDSPPPAHTPAVSVVLPVYNGERYLRDALDSIFAQTFTNFELIAVDDCSTDSSPAILADYAARDSRMRVVRLPENAKLPAALNSGFREARGQWFTWTSDDNLLLPETLAELHAAAQANPEADIIYADFKLLRGDKEPGGAVAVGEPEDLIFSNTIGCCFLYRREVDARVGGYDESLFGIEDYDFWLRVHSAGFAFHHIRKPLYIYRRHEQSLTDRRARHIRELSVKVLAPRVEEMPEDARRARAWLELATRDPYAIRLRYLWRALCDDPTVVVRRWRKIAEWLKSVVRVRVT</sequence>
<dbReference type="InterPro" id="IPR050834">
    <property type="entry name" value="Glycosyltransf_2"/>
</dbReference>
<dbReference type="EMBL" id="BMID01000001">
    <property type="protein sequence ID" value="GGA09549.1"/>
    <property type="molecule type" value="Genomic_DNA"/>
</dbReference>
<feature type="domain" description="Glycosyltransferase 2-like" evidence="1">
    <location>
        <begin position="13"/>
        <end position="166"/>
    </location>
</feature>
<dbReference type="InterPro" id="IPR001173">
    <property type="entry name" value="Glyco_trans_2-like"/>
</dbReference>
<comment type="caution">
    <text evidence="2">The sequence shown here is derived from an EMBL/GenBank/DDBJ whole genome shotgun (WGS) entry which is preliminary data.</text>
</comment>
<dbReference type="Pfam" id="PF00535">
    <property type="entry name" value="Glycos_transf_2"/>
    <property type="match status" value="1"/>
</dbReference>
<dbReference type="InterPro" id="IPR029044">
    <property type="entry name" value="Nucleotide-diphossugar_trans"/>
</dbReference>
<organism evidence="2 3">
    <name type="scientific">Blastomonas marina</name>
    <dbReference type="NCBI Taxonomy" id="1867408"/>
    <lineage>
        <taxon>Bacteria</taxon>
        <taxon>Pseudomonadati</taxon>
        <taxon>Pseudomonadota</taxon>
        <taxon>Alphaproteobacteria</taxon>
        <taxon>Sphingomonadales</taxon>
        <taxon>Sphingomonadaceae</taxon>
        <taxon>Blastomonas</taxon>
    </lineage>
</organism>
<dbReference type="Gene3D" id="3.90.550.10">
    <property type="entry name" value="Spore Coat Polysaccharide Biosynthesis Protein SpsA, Chain A"/>
    <property type="match status" value="1"/>
</dbReference>
<evidence type="ECO:0000259" key="1">
    <source>
        <dbReference type="Pfam" id="PF00535"/>
    </source>
</evidence>
<accession>A0ABQ1FEW2</accession>
<proteinExistence type="predicted"/>
<dbReference type="PANTHER" id="PTHR43685:SF2">
    <property type="entry name" value="GLYCOSYLTRANSFERASE 2-LIKE DOMAIN-CONTAINING PROTEIN"/>
    <property type="match status" value="1"/>
</dbReference>